<dbReference type="Pfam" id="PF04430">
    <property type="entry name" value="DUF498"/>
    <property type="match status" value="1"/>
</dbReference>
<sequence>MALFGFQRYYKQWIRLVPPNISVRLRSIRKSSGLHFEAFEDSVDKTTIELTSRTPDMHPLLLSGYGPRKFQFVNTIIAGPVAIIDNAVFRWKIEDAKDITASSLAMFYMIYPKLDIVVVGTGNKYHPISNKVIADMKSQGVAIEVQDTRHACGTYNLLKKERPELVGAALLPITEHVPVTKMIHRGGRPAIDR</sequence>
<dbReference type="PANTHER" id="PTHR21192:SF2">
    <property type="entry name" value="NADH DEHYDROGENASE [UBIQUINONE] 1 ALPHA SUBCOMPLEX ASSEMBLY FACTOR 3"/>
    <property type="match status" value="1"/>
</dbReference>
<comment type="caution">
    <text evidence="1">The sequence shown here is derived from an EMBL/GenBank/DDBJ whole genome shotgun (WGS) entry which is preliminary data.</text>
</comment>
<gene>
    <name evidence="1" type="ORF">CVLEPA_LOCUS21179</name>
</gene>
<dbReference type="InterPro" id="IPR036748">
    <property type="entry name" value="MTH938-like_sf"/>
</dbReference>
<protein>
    <recommendedName>
        <fullName evidence="3">NADH dehydrogenase [ubiquinone] 1 alpha subcomplex assembly factor 3</fullName>
    </recommendedName>
</protein>
<dbReference type="EMBL" id="CAWYQH010000108">
    <property type="protein sequence ID" value="CAK8689224.1"/>
    <property type="molecule type" value="Genomic_DNA"/>
</dbReference>
<dbReference type="PANTHER" id="PTHR21192">
    <property type="entry name" value="NUCLEAR PROTEIN E3-3"/>
    <property type="match status" value="1"/>
</dbReference>
<dbReference type="SUPFAM" id="SSF64076">
    <property type="entry name" value="MTH938-like"/>
    <property type="match status" value="1"/>
</dbReference>
<reference evidence="1 2" key="1">
    <citation type="submission" date="2024-02" db="EMBL/GenBank/DDBJ databases">
        <authorList>
            <person name="Daric V."/>
            <person name="Darras S."/>
        </authorList>
    </citation>
    <scope>NUCLEOTIDE SEQUENCE [LARGE SCALE GENOMIC DNA]</scope>
</reference>
<evidence type="ECO:0000313" key="1">
    <source>
        <dbReference type="EMBL" id="CAK8689224.1"/>
    </source>
</evidence>
<organism evidence="1 2">
    <name type="scientific">Clavelina lepadiformis</name>
    <name type="common">Light-bulb sea squirt</name>
    <name type="synonym">Ascidia lepadiformis</name>
    <dbReference type="NCBI Taxonomy" id="159417"/>
    <lineage>
        <taxon>Eukaryota</taxon>
        <taxon>Metazoa</taxon>
        <taxon>Chordata</taxon>
        <taxon>Tunicata</taxon>
        <taxon>Ascidiacea</taxon>
        <taxon>Aplousobranchia</taxon>
        <taxon>Clavelinidae</taxon>
        <taxon>Clavelina</taxon>
    </lineage>
</organism>
<accession>A0ABP0GEH6</accession>
<dbReference type="Proteomes" id="UP001642483">
    <property type="component" value="Unassembled WGS sequence"/>
</dbReference>
<evidence type="ECO:0000313" key="2">
    <source>
        <dbReference type="Proteomes" id="UP001642483"/>
    </source>
</evidence>
<evidence type="ECO:0008006" key="3">
    <source>
        <dbReference type="Google" id="ProtNLM"/>
    </source>
</evidence>
<name>A0ABP0GEH6_CLALP</name>
<dbReference type="Gene3D" id="3.40.1230.10">
    <property type="entry name" value="MTH938-like"/>
    <property type="match status" value="1"/>
</dbReference>
<dbReference type="InterPro" id="IPR007523">
    <property type="entry name" value="NDUFAF3/AAMDC"/>
</dbReference>
<keyword evidence="2" id="KW-1185">Reference proteome</keyword>
<proteinExistence type="predicted"/>